<dbReference type="GO" id="GO:0005524">
    <property type="term" value="F:ATP binding"/>
    <property type="evidence" value="ECO:0007669"/>
    <property type="project" value="UniProtKB-KW"/>
</dbReference>
<dbReference type="EMBL" id="SHOA02000002">
    <property type="protein sequence ID" value="TDH65195.1"/>
    <property type="molecule type" value="Genomic_DNA"/>
</dbReference>
<dbReference type="InterPro" id="IPR006204">
    <property type="entry name" value="GHMP_kinase_N_dom"/>
</dbReference>
<keyword evidence="6" id="KW-0547">Nucleotide-binding</keyword>
<evidence type="ECO:0000256" key="11">
    <source>
        <dbReference type="RuleBase" id="RU003465"/>
    </source>
</evidence>
<keyword evidence="7" id="KW-0418">Kinase</keyword>
<evidence type="ECO:0000256" key="9">
    <source>
        <dbReference type="ARBA" id="ARBA00022840"/>
    </source>
</evidence>
<dbReference type="GO" id="GO:0010142">
    <property type="term" value="P:farnesyl diphosphate biosynthetic process, mevalonate pathway"/>
    <property type="evidence" value="ECO:0007669"/>
    <property type="project" value="TreeGrafter"/>
</dbReference>
<dbReference type="PANTHER" id="PTHR31814">
    <property type="match status" value="1"/>
</dbReference>
<dbReference type="InterPro" id="IPR001932">
    <property type="entry name" value="PPM-type_phosphatase-like_dom"/>
</dbReference>
<proteinExistence type="inferred from homology"/>
<dbReference type="OrthoDB" id="10264738at2759"/>
<evidence type="ECO:0000256" key="7">
    <source>
        <dbReference type="ARBA" id="ARBA00022777"/>
    </source>
</evidence>
<dbReference type="InterPro" id="IPR035102">
    <property type="entry name" value="Phosphomevalonate_kinase"/>
</dbReference>
<dbReference type="GeneID" id="94352281"/>
<dbReference type="Gene3D" id="3.30.230.10">
    <property type="match status" value="1"/>
</dbReference>
<comment type="subcellular location">
    <subcellularLocation>
        <location evidence="1">Membrane</location>
        <topology evidence="1">Peripheral membrane protein</topology>
    </subcellularLocation>
</comment>
<dbReference type="GO" id="GO:0019287">
    <property type="term" value="P:isopentenyl diphosphate biosynthetic process, mevalonate pathway"/>
    <property type="evidence" value="ECO:0007669"/>
    <property type="project" value="TreeGrafter"/>
</dbReference>
<evidence type="ECO:0000256" key="5">
    <source>
        <dbReference type="ARBA" id="ARBA00022723"/>
    </source>
</evidence>
<evidence type="ECO:0000256" key="4">
    <source>
        <dbReference type="ARBA" id="ARBA00022679"/>
    </source>
</evidence>
<dbReference type="CDD" id="cd00143">
    <property type="entry name" value="PP2Cc"/>
    <property type="match status" value="1"/>
</dbReference>
<keyword evidence="5" id="KW-0479">Metal-binding</keyword>
<dbReference type="GO" id="GO:0004721">
    <property type="term" value="F:phosphoprotein phosphatase activity"/>
    <property type="evidence" value="ECO:0007669"/>
    <property type="project" value="UniProtKB-KW"/>
</dbReference>
<name>A0A976FEC0_BRELC</name>
<dbReference type="Gene3D" id="3.60.40.10">
    <property type="entry name" value="PPM-type phosphatase domain"/>
    <property type="match status" value="1"/>
</dbReference>
<dbReference type="InterPro" id="IPR014721">
    <property type="entry name" value="Ribsml_uS5_D2-typ_fold_subgr"/>
</dbReference>
<dbReference type="Proteomes" id="UP000294530">
    <property type="component" value="Unassembled WGS sequence"/>
</dbReference>
<dbReference type="GO" id="GO:0046872">
    <property type="term" value="F:metal ion binding"/>
    <property type="evidence" value="ECO:0007669"/>
    <property type="project" value="UniProtKB-KW"/>
</dbReference>
<dbReference type="GO" id="GO:0004631">
    <property type="term" value="F:phosphomevalonate kinase activity"/>
    <property type="evidence" value="ECO:0007669"/>
    <property type="project" value="UniProtKB-EC"/>
</dbReference>
<evidence type="ECO:0000256" key="6">
    <source>
        <dbReference type="ARBA" id="ARBA00022741"/>
    </source>
</evidence>
<dbReference type="PROSITE" id="PS01032">
    <property type="entry name" value="PPM_1"/>
    <property type="match status" value="1"/>
</dbReference>
<sequence length="991" mass="110184">MASLQPTCVSAPGKVLLVGGYLVLKEQYSGLVLSCTTRFYSQVEMKILSVNKANEAKNGRLCFSLIVQSKQFNQCIDGRIEKMDNGCFQFRLRNESDRNPYIEETIMCAVNGIAGLQALKINDTFRQLQNSKAGVYVTLRGDNDFYSQAQRLQDAKLSLCRANVKSLEAFAPPTIHKCGYKKVAVKTGMGSSAALVTSLVASLVAFFVPKMQLTKNKQYLEIVHNLAQLCHCYVQRKIGSGFDISAACFGSQQYTRFSPSLLKTCTSEKALHPEQIARCITAHTQWNTCNRVKPLRIPSSFHLLMGDVSSGSTSVSMAQEMTKWQEKEPVKAKRMMDAIHCCNVEIEQGFAKICDLEADYNTHVNWKELASHSREQWNTIDATIGAILSRLSQAFSHSRDLMREMGILAGVPIEPQEQTAILDATLTIPGVLFAGVPGAGGYDAICVLVIHDCALVAVEKLWIQWPSTHPSSMCVCRQLKPLVVLKHLCYLSICPLLCDIDRGQTNASSKISTLQFHSIKRPILSKRKIRDEEHVAQDMTEIVTGMSNAHNTIDPVKSSELEKHERFMIPGLRFATESWAGMKTRNEDRHVTSVKWFPGPVFAIFDGHGGTFSAEYLARHLIKTVASVIRQNIGNNALTFLEQSHDQSNQESDRKKALIEHLVLLRQQLAELETLKNLESTHSPDNLQNLLDHLTEAIAQIDHEVAQIDTVEAVRHQERMQWVGTHHGHFVKSFVEAFERMDMQLLQKNPSQDGSTALLAWFVADTVCFADNTRGRATRCKQLMDGLLLYLVNVGDCRAVMCRGGQGIALTSDHKPNRPDEQKRIEKAGGFVGKIAGIARVYSAAGAGLALEHETSTYLAVSRAFGDRSLKTPTRLVSPEPEITRVVVQDQDLFLVLACDGIWDVLSEQEVVDIALPHFNDAKAAADAIVKAAYKKGSVDNLTATVIQFGWKPDAQVFGYRTRRVRSKTTAIESSCARFEDATEEIDMFNL</sequence>
<dbReference type="InterPro" id="IPR036457">
    <property type="entry name" value="PPM-type-like_dom_sf"/>
</dbReference>
<keyword evidence="4" id="KW-0808">Transferase</keyword>
<evidence type="ECO:0000313" key="14">
    <source>
        <dbReference type="Proteomes" id="UP000294530"/>
    </source>
</evidence>
<dbReference type="SMART" id="SM00332">
    <property type="entry name" value="PP2Cc"/>
    <property type="match status" value="1"/>
</dbReference>
<dbReference type="InterPro" id="IPR000222">
    <property type="entry name" value="PP2C_BS"/>
</dbReference>
<dbReference type="PROSITE" id="PS51746">
    <property type="entry name" value="PPM_2"/>
    <property type="match status" value="1"/>
</dbReference>
<keyword evidence="14" id="KW-1185">Reference proteome</keyword>
<dbReference type="SUPFAM" id="SSF54211">
    <property type="entry name" value="Ribosomal protein S5 domain 2-like"/>
    <property type="match status" value="1"/>
</dbReference>
<gene>
    <name evidence="13" type="ORF">CCR75_008558</name>
</gene>
<dbReference type="RefSeq" id="XP_067814694.1">
    <property type="nucleotide sequence ID" value="XM_067966610.1"/>
</dbReference>
<comment type="caution">
    <text evidence="13">The sequence shown here is derived from an EMBL/GenBank/DDBJ whole genome shotgun (WGS) entry which is preliminary data.</text>
</comment>
<accession>A0A976FEC0</accession>
<protein>
    <recommendedName>
        <fullName evidence="3">phosphomevalonate kinase</fullName>
        <ecNumber evidence="3">2.7.4.2</ecNumber>
    </recommendedName>
</protein>
<dbReference type="KEGG" id="blac:94352281"/>
<dbReference type="PANTHER" id="PTHR31814:SF2">
    <property type="entry name" value="PHOSPHOMEVALONATE KINASE"/>
    <property type="match status" value="1"/>
</dbReference>
<comment type="pathway">
    <text evidence="2">Isoprenoid biosynthesis; isopentenyl diphosphate biosynthesis via mevalonate pathway; isopentenyl diphosphate from (R)-mevalonate: step 2/3.</text>
</comment>
<feature type="domain" description="PPM-type phosphatase" evidence="12">
    <location>
        <begin position="573"/>
        <end position="949"/>
    </location>
</feature>
<dbReference type="InterPro" id="IPR020568">
    <property type="entry name" value="Ribosomal_Su5_D2-typ_SF"/>
</dbReference>
<organism evidence="13 14">
    <name type="scientific">Bremia lactucae</name>
    <name type="common">Lettuce downy mildew</name>
    <dbReference type="NCBI Taxonomy" id="4779"/>
    <lineage>
        <taxon>Eukaryota</taxon>
        <taxon>Sar</taxon>
        <taxon>Stramenopiles</taxon>
        <taxon>Oomycota</taxon>
        <taxon>Peronosporomycetes</taxon>
        <taxon>Peronosporales</taxon>
        <taxon>Peronosporaceae</taxon>
        <taxon>Bremia</taxon>
    </lineage>
</organism>
<evidence type="ECO:0000256" key="2">
    <source>
        <dbReference type="ARBA" id="ARBA00005017"/>
    </source>
</evidence>
<reference evidence="13 14" key="1">
    <citation type="journal article" date="2021" name="Genome Biol.">
        <title>AFLAP: assembly-free linkage analysis pipeline using k-mers from genome sequencing data.</title>
        <authorList>
            <person name="Fletcher K."/>
            <person name="Zhang L."/>
            <person name="Gil J."/>
            <person name="Han R."/>
            <person name="Cavanaugh K."/>
            <person name="Michelmore R."/>
        </authorList>
    </citation>
    <scope>NUCLEOTIDE SEQUENCE [LARGE SCALE GENOMIC DNA]</scope>
    <source>
        <strain evidence="13 14">SF5</strain>
    </source>
</reference>
<dbReference type="Pfam" id="PF00288">
    <property type="entry name" value="GHMP_kinases_N"/>
    <property type="match status" value="1"/>
</dbReference>
<comment type="similarity">
    <text evidence="11">Belongs to the PP2C family.</text>
</comment>
<dbReference type="Pfam" id="PF00481">
    <property type="entry name" value="PP2C"/>
    <property type="match status" value="1"/>
</dbReference>
<dbReference type="SUPFAM" id="SSF81606">
    <property type="entry name" value="PP2C-like"/>
    <property type="match status" value="1"/>
</dbReference>
<evidence type="ECO:0000256" key="1">
    <source>
        <dbReference type="ARBA" id="ARBA00004170"/>
    </source>
</evidence>
<dbReference type="AlphaFoldDB" id="A0A976FEC0"/>
<evidence type="ECO:0000313" key="13">
    <source>
        <dbReference type="EMBL" id="TDH65195.1"/>
    </source>
</evidence>
<evidence type="ECO:0000256" key="3">
    <source>
        <dbReference type="ARBA" id="ARBA00012958"/>
    </source>
</evidence>
<keyword evidence="9" id="KW-0067">ATP-binding</keyword>
<evidence type="ECO:0000259" key="12">
    <source>
        <dbReference type="PROSITE" id="PS51746"/>
    </source>
</evidence>
<evidence type="ECO:0000256" key="10">
    <source>
        <dbReference type="ARBA" id="ARBA00022912"/>
    </source>
</evidence>
<keyword evidence="8 11" id="KW-0378">Hydrolase</keyword>
<keyword evidence="10 11" id="KW-0904">Protein phosphatase</keyword>
<dbReference type="EC" id="2.7.4.2" evidence="3"/>
<dbReference type="GO" id="GO:0016020">
    <property type="term" value="C:membrane"/>
    <property type="evidence" value="ECO:0007669"/>
    <property type="project" value="UniProtKB-SubCell"/>
</dbReference>
<dbReference type="GO" id="GO:0005777">
    <property type="term" value="C:peroxisome"/>
    <property type="evidence" value="ECO:0007669"/>
    <property type="project" value="TreeGrafter"/>
</dbReference>
<evidence type="ECO:0000256" key="8">
    <source>
        <dbReference type="ARBA" id="ARBA00022801"/>
    </source>
</evidence>